<dbReference type="OrthoDB" id="2121711at2759"/>
<keyword evidence="10" id="KW-1185">Reference proteome</keyword>
<dbReference type="GO" id="GO:0008270">
    <property type="term" value="F:zinc ion binding"/>
    <property type="evidence" value="ECO:0007669"/>
    <property type="project" value="UniProtKB-KW"/>
</dbReference>
<keyword evidence="3" id="KW-0479">Metal-binding</keyword>
<dbReference type="InterPro" id="IPR036915">
    <property type="entry name" value="Cyclin-like_sf"/>
</dbReference>
<keyword evidence="6" id="KW-0804">Transcription</keyword>
<feature type="domain" description="BRF2-like C-terminal" evidence="8">
    <location>
        <begin position="185"/>
        <end position="301"/>
    </location>
</feature>
<dbReference type="GO" id="GO:0070897">
    <property type="term" value="P:transcription preinitiation complex assembly"/>
    <property type="evidence" value="ECO:0007669"/>
    <property type="project" value="InterPro"/>
</dbReference>
<dbReference type="Proteomes" id="UP000887568">
    <property type="component" value="Unplaced"/>
</dbReference>
<dbReference type="RefSeq" id="XP_038070854.1">
    <property type="nucleotide sequence ID" value="XM_038214926.1"/>
</dbReference>
<proteinExistence type="inferred from homology"/>
<dbReference type="AlphaFoldDB" id="A0A914B4X4"/>
<evidence type="ECO:0000256" key="3">
    <source>
        <dbReference type="ARBA" id="ARBA00022771"/>
    </source>
</evidence>
<evidence type="ECO:0000256" key="7">
    <source>
        <dbReference type="SAM" id="MobiDB-lite"/>
    </source>
</evidence>
<sequence length="442" mass="49343">MASVCPKCSSSAVIVEEHGGQHHRVCSDCGEVIDSTTSFEQERDYWSGVTSCNQAGSLQSNNLGRCRNIRQGDPNAPSRGLKPWIDYVKEVCSMMRLNGEMERGVVDLFSQAWRGILKGKGRAKKQALCGAVVFTICRQNDWPVVLSDIAAVVQSTVKELFAVKQILESEYNMHVPNTNIEDIVKTVLKKYGFVDQSFVDKSVKVVSLAKDAWITCGRSYDAVIVAAAFLVWKASPEGRGKGKRLATFRGLLPLKLPGQTAARVREMQSTLMQLVKKLPWLKLKTITADMTTKYLDDVLHIKKYLISCAELPNEQDSRDDEESATTEKTNKDETSNQSLSSSCTSPTFSHPLLWKPGRKRKLPSDDEGNIKHHCKLFTSASSVDTLLDQETVNLDEELTEKDIPESEMHLYVRSDREVEDMLRLQTVVAQETSPLHQGVTNT</sequence>
<dbReference type="EnsemblMetazoa" id="XM_038214926.1">
    <property type="protein sequence ID" value="XP_038070854.1"/>
    <property type="gene ID" value="LOC119739834"/>
</dbReference>
<dbReference type="Pfam" id="PF21886">
    <property type="entry name" value="BRF2-like_C_cyclin_rpt"/>
    <property type="match status" value="1"/>
</dbReference>
<evidence type="ECO:0000256" key="4">
    <source>
        <dbReference type="ARBA" id="ARBA00022833"/>
    </source>
</evidence>
<dbReference type="GO" id="GO:0017025">
    <property type="term" value="F:TBP-class protein binding"/>
    <property type="evidence" value="ECO:0007669"/>
    <property type="project" value="TreeGrafter"/>
</dbReference>
<dbReference type="Gene3D" id="1.10.472.170">
    <property type="match status" value="1"/>
</dbReference>
<evidence type="ECO:0000256" key="2">
    <source>
        <dbReference type="ARBA" id="ARBA00022737"/>
    </source>
</evidence>
<comment type="similarity">
    <text evidence="1">Belongs to the TFIIB family.</text>
</comment>
<dbReference type="PANTHER" id="PTHR11618:SF5">
    <property type="entry name" value="TRANSCRIPTION FACTOR IIIB 50 KDA SUBUNIT"/>
    <property type="match status" value="1"/>
</dbReference>
<evidence type="ECO:0000313" key="10">
    <source>
        <dbReference type="Proteomes" id="UP000887568"/>
    </source>
</evidence>
<organism evidence="9 10">
    <name type="scientific">Patiria miniata</name>
    <name type="common">Bat star</name>
    <name type="synonym">Asterina miniata</name>
    <dbReference type="NCBI Taxonomy" id="46514"/>
    <lineage>
        <taxon>Eukaryota</taxon>
        <taxon>Metazoa</taxon>
        <taxon>Echinodermata</taxon>
        <taxon>Eleutherozoa</taxon>
        <taxon>Asterozoa</taxon>
        <taxon>Asteroidea</taxon>
        <taxon>Valvatacea</taxon>
        <taxon>Valvatida</taxon>
        <taxon>Asterinidae</taxon>
        <taxon>Patiria</taxon>
    </lineage>
</organism>
<dbReference type="GeneID" id="119739834"/>
<dbReference type="PANTHER" id="PTHR11618">
    <property type="entry name" value="TRANSCRIPTION INITIATION FACTOR IIB-RELATED"/>
    <property type="match status" value="1"/>
</dbReference>
<keyword evidence="4" id="KW-0862">Zinc</keyword>
<evidence type="ECO:0000256" key="1">
    <source>
        <dbReference type="ARBA" id="ARBA00010857"/>
    </source>
</evidence>
<name>A0A914B4X4_PATMI</name>
<evidence type="ECO:0000259" key="8">
    <source>
        <dbReference type="Pfam" id="PF21886"/>
    </source>
</evidence>
<dbReference type="GO" id="GO:0097550">
    <property type="term" value="C:transcription preinitiation complex"/>
    <property type="evidence" value="ECO:0007669"/>
    <property type="project" value="TreeGrafter"/>
</dbReference>
<evidence type="ECO:0000313" key="9">
    <source>
        <dbReference type="EnsemblMetazoa" id="XP_038070854.1"/>
    </source>
</evidence>
<protein>
    <recommendedName>
        <fullName evidence="8">BRF2-like C-terminal domain-containing protein</fullName>
    </recommendedName>
</protein>
<accession>A0A914B4X4</accession>
<keyword evidence="2" id="KW-0677">Repeat</keyword>
<feature type="region of interest" description="Disordered" evidence="7">
    <location>
        <begin position="314"/>
        <end position="366"/>
    </location>
</feature>
<keyword evidence="3" id="KW-0863">Zinc-finger</keyword>
<evidence type="ECO:0000256" key="6">
    <source>
        <dbReference type="ARBA" id="ARBA00023163"/>
    </source>
</evidence>
<feature type="compositionally biased region" description="Low complexity" evidence="7">
    <location>
        <begin position="335"/>
        <end position="349"/>
    </location>
</feature>
<dbReference type="CTD" id="55290"/>
<evidence type="ECO:0000256" key="5">
    <source>
        <dbReference type="ARBA" id="ARBA00023015"/>
    </source>
</evidence>
<dbReference type="InterPro" id="IPR054078">
    <property type="entry name" value="BRF2-like_C"/>
</dbReference>
<dbReference type="OMA" id="IPESEMH"/>
<reference evidence="9" key="1">
    <citation type="submission" date="2022-11" db="UniProtKB">
        <authorList>
            <consortium name="EnsemblMetazoa"/>
        </authorList>
    </citation>
    <scope>IDENTIFICATION</scope>
</reference>
<dbReference type="SUPFAM" id="SSF47954">
    <property type="entry name" value="Cyclin-like"/>
    <property type="match status" value="1"/>
</dbReference>
<dbReference type="InterPro" id="IPR000812">
    <property type="entry name" value="TFIIB"/>
</dbReference>
<keyword evidence="5" id="KW-0805">Transcription regulation</keyword>
<dbReference type="GO" id="GO:0005634">
    <property type="term" value="C:nucleus"/>
    <property type="evidence" value="ECO:0007669"/>
    <property type="project" value="TreeGrafter"/>
</dbReference>